<dbReference type="Pfam" id="PF12146">
    <property type="entry name" value="Hydrolase_4"/>
    <property type="match status" value="1"/>
</dbReference>
<dbReference type="PRINTS" id="PR00111">
    <property type="entry name" value="ABHYDROLASE"/>
</dbReference>
<dbReference type="PANTHER" id="PTHR11820:SF7">
    <property type="entry name" value="ACYLPYRUVASE FAHD1, MITOCHONDRIAL"/>
    <property type="match status" value="1"/>
</dbReference>
<evidence type="ECO:0000256" key="2">
    <source>
        <dbReference type="ARBA" id="ARBA00022723"/>
    </source>
</evidence>
<dbReference type="SUPFAM" id="SSF51556">
    <property type="entry name" value="Metallo-dependent hydrolases"/>
    <property type="match status" value="1"/>
</dbReference>
<protein>
    <recommendedName>
        <fullName evidence="9">Fumarylacetoacetate hydrolase</fullName>
    </recommendedName>
</protein>
<dbReference type="SUPFAM" id="SSF51338">
    <property type="entry name" value="Composite domain of metallo-dependent hydrolases"/>
    <property type="match status" value="1"/>
</dbReference>
<dbReference type="GO" id="GO:0018773">
    <property type="term" value="F:acetylpyruvate hydrolase activity"/>
    <property type="evidence" value="ECO:0007669"/>
    <property type="project" value="TreeGrafter"/>
</dbReference>
<evidence type="ECO:0000256" key="3">
    <source>
        <dbReference type="SAM" id="MobiDB-lite"/>
    </source>
</evidence>
<dbReference type="InterPro" id="IPR011059">
    <property type="entry name" value="Metal-dep_hydrolase_composite"/>
</dbReference>
<dbReference type="Gene3D" id="3.40.50.1820">
    <property type="entry name" value="alpha/beta hydrolase"/>
    <property type="match status" value="1"/>
</dbReference>
<dbReference type="Gene3D" id="3.90.850.10">
    <property type="entry name" value="Fumarylacetoacetase-like, C-terminal domain"/>
    <property type="match status" value="1"/>
</dbReference>
<dbReference type="SUPFAM" id="SSF53474">
    <property type="entry name" value="alpha/beta-Hydrolases"/>
    <property type="match status" value="1"/>
</dbReference>
<dbReference type="EMBL" id="JAPUFD010000010">
    <property type="protein sequence ID" value="MDI1489553.1"/>
    <property type="molecule type" value="Genomic_DNA"/>
</dbReference>
<dbReference type="Gene3D" id="3.20.20.140">
    <property type="entry name" value="Metal-dependent hydrolases"/>
    <property type="match status" value="1"/>
</dbReference>
<dbReference type="Proteomes" id="UP001161017">
    <property type="component" value="Unassembled WGS sequence"/>
</dbReference>
<gene>
    <name evidence="7" type="ORF">OHK93_000750</name>
</gene>
<feature type="region of interest" description="Disordered" evidence="3">
    <location>
        <begin position="1"/>
        <end position="37"/>
    </location>
</feature>
<name>A0AA43QN72_9LECA</name>
<reference evidence="7" key="1">
    <citation type="journal article" date="2023" name="Genome Biol. Evol.">
        <title>First Whole Genome Sequence and Flow Cytometry Genome Size Data for the Lichen-Forming Fungus Ramalina farinacea (Ascomycota).</title>
        <authorList>
            <person name="Llewellyn T."/>
            <person name="Mian S."/>
            <person name="Hill R."/>
            <person name="Leitch I.J."/>
            <person name="Gaya E."/>
        </authorList>
    </citation>
    <scope>NUCLEOTIDE SEQUENCE</scope>
    <source>
        <strain evidence="7">LIQ254RAFAR</strain>
    </source>
</reference>
<dbReference type="Pfam" id="PF01557">
    <property type="entry name" value="FAA_hydrolase"/>
    <property type="match status" value="1"/>
</dbReference>
<evidence type="ECO:0000313" key="7">
    <source>
        <dbReference type="EMBL" id="MDI1489553.1"/>
    </source>
</evidence>
<dbReference type="InterPro" id="IPR011234">
    <property type="entry name" value="Fumarylacetoacetase-like_C"/>
</dbReference>
<dbReference type="InterPro" id="IPR000073">
    <property type="entry name" value="AB_hydrolase_1"/>
</dbReference>
<dbReference type="GO" id="GO:0050163">
    <property type="term" value="F:oxaloacetate tautomerase activity"/>
    <property type="evidence" value="ECO:0007669"/>
    <property type="project" value="UniProtKB-ARBA"/>
</dbReference>
<evidence type="ECO:0000259" key="5">
    <source>
        <dbReference type="Pfam" id="PF01979"/>
    </source>
</evidence>
<dbReference type="InterPro" id="IPR000639">
    <property type="entry name" value="Epox_hydrolase-like"/>
</dbReference>
<proteinExistence type="inferred from homology"/>
<feature type="domain" description="Fumarylacetoacetase-like C-terminal" evidence="4">
    <location>
        <begin position="527"/>
        <end position="738"/>
    </location>
</feature>
<dbReference type="InterPro" id="IPR022742">
    <property type="entry name" value="Hydrolase_4"/>
</dbReference>
<evidence type="ECO:0000313" key="8">
    <source>
        <dbReference type="Proteomes" id="UP001161017"/>
    </source>
</evidence>
<dbReference type="InterPro" id="IPR057744">
    <property type="entry name" value="OTAase-like"/>
</dbReference>
<dbReference type="Pfam" id="PF01979">
    <property type="entry name" value="Amidohydro_1"/>
    <property type="match status" value="1"/>
</dbReference>
<sequence>MAPGILVNGDSGSHEGGHFPSFSKHDSKRKLNPHEDLNFDRKLKPKSYHIEGTRPDSKVLFLDVNILDSTGADPYHGDVFIQSERITHVGSLPDVADLQKDPQVRVIQGRGCTLMSGLGDAHTHFTRNNGALDKLGDVGVEEHTLMTARSAQCYLDSGYTMCFGAASAKDRLDCVIRDYINAGDIPGPRYLANGKEMAVRNGELAAGITVFADGPLEMREVIRHHVDIGVDQIKLSMSGEEITESRSAQDSYYSDAETAACVDEAHRHGVRLCSHARARDSVKMCVKHSVDVIYQASYIDDEGMDMLKKAKSKHVVAPGINWLWATVYEAAPFGYSFEKAEQVGYMEELQIAIRALKEMHKRGITVLPGGDYGFAWTPHGTYARDLEHFVKLLDFTPMKSIIAATAGVAKLFMQENELGKIAPGFYADCILVNGDPLKDISVLQEHDKLDVMMINARLHKASFREFSKAATRQSLDDRKVTPLTMRSGAPLENLYQVIDLENEVVPAGDTIPLDTVKLLTPISGRDILCVGKNYSAHAKEFNTSGYDSSDRIEQPSHPVIFTKRATSIIGFGDPILPHPDFTQTLDYEGEIGVIIGKSGFAIDGKNAMDHIWGYTIINDVTARERQRDHKQFYLGRSADTFCPMSPIAVPAAQLPTDLTVETRVNGQQRQFGTTDDLIFSVARLVRELSAGSTIQPGDLIATGTPAGVGFGQKAPSFLKPGDTVEISVTGLGTLRNTVAEPSIPNKTFQTVQNAMSSIPFHNLDITCGGFGLTRINSKLINIATLGSGSDPIVYIHGVGGTMEFYRPLIQAAGLLSPSSSYRHILYDLEGHGQNPTSACSEVTISSLVADLHGIVHHPNFALQKAASGITLVAHSLGSLIAVNFALAHPTLIKKLILLGPAPSPLPAPAAKAMHARAAAVRSKGMLGSGVADAVSQAATSPTTQTSRPLAMSLVRASLLSQDPEGYAKCCTALAGTAGTRLEIERLTTRVKTLVVAGADDKVSSPEWAREIGERMGKGSKVQMLEGVGHWHCFEDLDGAGKAVREFL</sequence>
<comment type="similarity">
    <text evidence="1">Belongs to the FAH family.</text>
</comment>
<dbReference type="InterPro" id="IPR032466">
    <property type="entry name" value="Metal_Hydrolase"/>
</dbReference>
<accession>A0AA43QN72</accession>
<keyword evidence="8" id="KW-1185">Reference proteome</keyword>
<dbReference type="PRINTS" id="PR00412">
    <property type="entry name" value="EPOXHYDRLASE"/>
</dbReference>
<dbReference type="GO" id="GO:0006107">
    <property type="term" value="P:oxaloacetate metabolic process"/>
    <property type="evidence" value="ECO:0007669"/>
    <property type="project" value="UniProtKB-ARBA"/>
</dbReference>
<dbReference type="GO" id="GO:0016810">
    <property type="term" value="F:hydrolase activity, acting on carbon-nitrogen (but not peptide) bonds"/>
    <property type="evidence" value="ECO:0007669"/>
    <property type="project" value="InterPro"/>
</dbReference>
<evidence type="ECO:0000256" key="1">
    <source>
        <dbReference type="ARBA" id="ARBA00010211"/>
    </source>
</evidence>
<evidence type="ECO:0000259" key="4">
    <source>
        <dbReference type="Pfam" id="PF01557"/>
    </source>
</evidence>
<dbReference type="InterPro" id="IPR006680">
    <property type="entry name" value="Amidohydro-rel"/>
</dbReference>
<dbReference type="FunFam" id="3.90.850.10:FF:000002">
    <property type="entry name" value="2-hydroxyhepta-2,4-diene-1,7-dioate isomerase"/>
    <property type="match status" value="1"/>
</dbReference>
<dbReference type="GO" id="GO:0046872">
    <property type="term" value="F:metal ion binding"/>
    <property type="evidence" value="ECO:0007669"/>
    <property type="project" value="UniProtKB-KW"/>
</dbReference>
<organism evidence="7 8">
    <name type="scientific">Ramalina farinacea</name>
    <dbReference type="NCBI Taxonomy" id="258253"/>
    <lineage>
        <taxon>Eukaryota</taxon>
        <taxon>Fungi</taxon>
        <taxon>Dikarya</taxon>
        <taxon>Ascomycota</taxon>
        <taxon>Pezizomycotina</taxon>
        <taxon>Lecanoromycetes</taxon>
        <taxon>OSLEUM clade</taxon>
        <taxon>Lecanoromycetidae</taxon>
        <taxon>Lecanorales</taxon>
        <taxon>Lecanorineae</taxon>
        <taxon>Ramalinaceae</taxon>
        <taxon>Ramalina</taxon>
    </lineage>
</organism>
<evidence type="ECO:0008006" key="9">
    <source>
        <dbReference type="Google" id="ProtNLM"/>
    </source>
</evidence>
<evidence type="ECO:0000259" key="6">
    <source>
        <dbReference type="Pfam" id="PF12146"/>
    </source>
</evidence>
<dbReference type="Gene3D" id="2.30.40.10">
    <property type="entry name" value="Urease, subunit C, domain 1"/>
    <property type="match status" value="1"/>
</dbReference>
<dbReference type="SUPFAM" id="SSF56529">
    <property type="entry name" value="FAH"/>
    <property type="match status" value="1"/>
</dbReference>
<dbReference type="AlphaFoldDB" id="A0AA43QN72"/>
<dbReference type="InterPro" id="IPR036663">
    <property type="entry name" value="Fumarylacetoacetase_C_sf"/>
</dbReference>
<feature type="domain" description="Serine aminopeptidase S33" evidence="6">
    <location>
        <begin position="792"/>
        <end position="1034"/>
    </location>
</feature>
<dbReference type="InterPro" id="IPR029058">
    <property type="entry name" value="AB_hydrolase_fold"/>
</dbReference>
<dbReference type="PANTHER" id="PTHR11820">
    <property type="entry name" value="ACYLPYRUVASE"/>
    <property type="match status" value="1"/>
</dbReference>
<feature type="domain" description="Amidohydrolase-related" evidence="5">
    <location>
        <begin position="114"/>
        <end position="457"/>
    </location>
</feature>
<comment type="caution">
    <text evidence="7">The sequence shown here is derived from an EMBL/GenBank/DDBJ whole genome shotgun (WGS) entry which is preliminary data.</text>
</comment>
<keyword evidence="2" id="KW-0479">Metal-binding</keyword>
<dbReference type="CDD" id="cd01299">
    <property type="entry name" value="Met_dep_hydrolase_A"/>
    <property type="match status" value="1"/>
</dbReference>